<organism evidence="1 2">
    <name type="scientific">Lepagella muris</name>
    <dbReference type="NCBI Taxonomy" id="3032870"/>
    <lineage>
        <taxon>Bacteria</taxon>
        <taxon>Pseudomonadati</taxon>
        <taxon>Bacteroidota</taxon>
        <taxon>Bacteroidia</taxon>
        <taxon>Bacteroidales</taxon>
        <taxon>Muribaculaceae</taxon>
        <taxon>Lepagella</taxon>
    </lineage>
</organism>
<comment type="caution">
    <text evidence="1">The sequence shown here is derived from an EMBL/GenBank/DDBJ whole genome shotgun (WGS) entry which is preliminary data.</text>
</comment>
<protein>
    <submittedName>
        <fullName evidence="1">Uncharacterized protein</fullName>
    </submittedName>
</protein>
<name>A0AC61RAN2_9BACT</name>
<accession>A0AC61RAN2</accession>
<keyword evidence="2" id="KW-1185">Reference proteome</keyword>
<evidence type="ECO:0000313" key="1">
    <source>
        <dbReference type="EMBL" id="TGY76619.1"/>
    </source>
</evidence>
<reference evidence="1" key="1">
    <citation type="submission" date="2019-04" db="EMBL/GenBank/DDBJ databases">
        <title>Microbes associate with the intestines of laboratory mice.</title>
        <authorList>
            <person name="Navarre W."/>
            <person name="Wong E."/>
            <person name="Huang K."/>
            <person name="Tropini C."/>
            <person name="Ng K."/>
            <person name="Yu B."/>
        </authorList>
    </citation>
    <scope>NUCLEOTIDE SEQUENCE</scope>
    <source>
        <strain evidence="1">NM04_E33</strain>
    </source>
</reference>
<dbReference type="Proteomes" id="UP000306319">
    <property type="component" value="Unassembled WGS sequence"/>
</dbReference>
<sequence>MHKSTSYIFSLRRSLPILLSILLSVIVGGCRSVKLSDADDAFARGEYFDAQAMYRKVYNRMTKREERPARGEVAFKMGLCQAKLNMAANAAKSFQNALRYEYPDSTLFLYLGKALQASGKYKQAIEEYDKYLALVHDDALAREGVTGCRLAIAAKEQPKTRYVVKKSKIFNTKRADFSPMYLDKSLDKLYFTSTTEKATGEKRSEITGMKKGDIYFSKKDERGQWQTPQPVEGELNTDADEGIVSFSPDGQTMYLTKARRSETSDTSVEIYTSKRSDASWSAPQKLEITADTLSAVGHPAVSSDGRYLYFCSDMPGGYGGLDIWRINLNERVGSLENMGPQINTPGNEMFPYSRTDSLLYFSSDGHPGFGGLDIFKAKLNSTGDYWSVENMGLPMNSQGDDFGITFGDGENGFFSSNRGDARGRDHIFSFELPDIHISISGFVIDKDEEPVPNAVIRIVGDDGSNQKQVARDDGSFEFDLDRGVKYVMKAGAPGYLSLKQEFESDSAEEDAEYAIDFTLAAINKPQVVENIFYDFDKATLRPESKAALDEMAQMLRDNPNVTIEMGAHTDRKGSDEYNIRLSERRAQSVIDYLIAAGIAADRLSPKGYGESVPKTVTKRINREYPQFTEGTVLNEDYINTLSPEDQDAADQINRRTEFKVLSIDYDLD</sequence>
<dbReference type="EMBL" id="SRYB01000038">
    <property type="protein sequence ID" value="TGY76619.1"/>
    <property type="molecule type" value="Genomic_DNA"/>
</dbReference>
<proteinExistence type="predicted"/>
<evidence type="ECO:0000313" key="2">
    <source>
        <dbReference type="Proteomes" id="UP000306319"/>
    </source>
</evidence>
<gene>
    <name evidence="1" type="ORF">E5331_17785</name>
</gene>